<gene>
    <name evidence="2" type="ordered locus">Krad_3357</name>
</gene>
<protein>
    <submittedName>
        <fullName evidence="2">Uncharacterized protein</fullName>
    </submittedName>
</protein>
<evidence type="ECO:0000313" key="3">
    <source>
        <dbReference type="Proteomes" id="UP000001116"/>
    </source>
</evidence>
<sequence length="130" mass="13623">MRCDDGAGGTCVSAPEPPQQDVRAPNCEHRTVSGEPTREHLQRVLREAKAGSAGGQADLDDPRRAALVRQMVELKEKAEALGLAHVAAGAQAALEEVAAAEAALRASLAAADEAHDVGLRILAREQEDRG</sequence>
<dbReference type="Proteomes" id="UP000001116">
    <property type="component" value="Chromosome"/>
</dbReference>
<dbReference type="EMBL" id="CP000750">
    <property type="protein sequence ID" value="ABS04821.1"/>
    <property type="molecule type" value="Genomic_DNA"/>
</dbReference>
<name>A6WDD2_KINRD</name>
<dbReference type="KEGG" id="kra:Krad_3357"/>
<keyword evidence="3" id="KW-1185">Reference proteome</keyword>
<organism evidence="2 3">
    <name type="scientific">Kineococcus radiotolerans (strain ATCC BAA-149 / DSM 14245 / SRS30216)</name>
    <dbReference type="NCBI Taxonomy" id="266940"/>
    <lineage>
        <taxon>Bacteria</taxon>
        <taxon>Bacillati</taxon>
        <taxon>Actinomycetota</taxon>
        <taxon>Actinomycetes</taxon>
        <taxon>Kineosporiales</taxon>
        <taxon>Kineosporiaceae</taxon>
        <taxon>Kineococcus</taxon>
    </lineage>
</organism>
<dbReference type="HOGENOM" id="CLU_1935225_0_0_11"/>
<feature type="compositionally biased region" description="Basic and acidic residues" evidence="1">
    <location>
        <begin position="26"/>
        <end position="39"/>
    </location>
</feature>
<evidence type="ECO:0000313" key="2">
    <source>
        <dbReference type="EMBL" id="ABS04821.1"/>
    </source>
</evidence>
<evidence type="ECO:0000256" key="1">
    <source>
        <dbReference type="SAM" id="MobiDB-lite"/>
    </source>
</evidence>
<feature type="region of interest" description="Disordered" evidence="1">
    <location>
        <begin position="1"/>
        <end position="39"/>
    </location>
</feature>
<reference evidence="3" key="1">
    <citation type="journal article" date="2008" name="PLoS ONE">
        <title>Survival in nuclear waste, extreme resistance, and potential applications gleaned from the genome sequence of Kineococcus radiotolerans SRS30216.</title>
        <authorList>
            <person name="Bagwell C.E."/>
            <person name="Bhat S."/>
            <person name="Hawkins G.M."/>
            <person name="Smith B.W."/>
            <person name="Biswas T."/>
            <person name="Hoover T.R."/>
            <person name="Saunders E."/>
            <person name="Han C.S."/>
            <person name="Tsodikov O.V."/>
            <person name="Shimkets L.J."/>
        </authorList>
    </citation>
    <scope>NUCLEOTIDE SEQUENCE [LARGE SCALE GENOMIC DNA]</scope>
    <source>
        <strain evidence="3">ATCC BAA-149 / DSM 14245 / SRS30216</strain>
    </source>
</reference>
<proteinExistence type="predicted"/>
<accession>A6WDD2</accession>
<dbReference type="AlphaFoldDB" id="A6WDD2"/>